<dbReference type="eggNOG" id="KOG3665">
    <property type="taxonomic scope" value="Eukaryota"/>
</dbReference>
<dbReference type="AlphaFoldDB" id="A0A1I7U855"/>
<accession>A0A1I7U855</accession>
<dbReference type="Proteomes" id="UP000095282">
    <property type="component" value="Unplaced"/>
</dbReference>
<dbReference type="GO" id="GO:0031462">
    <property type="term" value="C:Cul2-RING ubiquitin ligase complex"/>
    <property type="evidence" value="ECO:0007669"/>
    <property type="project" value="TreeGrafter"/>
</dbReference>
<name>A0A1I7U855_9PELO</name>
<dbReference type="STRING" id="1561998.A0A1I7U855"/>
<proteinExistence type="predicted"/>
<dbReference type="PANTHER" id="PTHR12904">
    <property type="match status" value="1"/>
</dbReference>
<dbReference type="PANTHER" id="PTHR12904:SF28">
    <property type="entry name" value="ATP SYNTHASE SUBUNIT ALPHA-RELATED"/>
    <property type="match status" value="1"/>
</dbReference>
<dbReference type="InterPro" id="IPR032675">
    <property type="entry name" value="LRR_dom_sf"/>
</dbReference>
<sequence>MSDQLFSHSIIWKSSYLSSIFAKESGLKFNLTTVAHNIRMSPKDYECLKFHAIRSIRICCNHFKDLQEYSIENGDEESRIDIVRVLNTCLNESSREHLRRLEFIYPEILPDDWMDTVGKLLPNLQILVCCLPEEEPFRRVCMSFPSLIHLNIGHTSTGNLNAIRHLENLQVLVVEDSDFDSHEGLEGLFELPNLRVIEVPHTYGFIECLLHFDRPLMNLRSLGCFASDITEEEVRRIVEMHPSLEQIDVFETSCELIDFSELPVKVINLGTIKSTMRTLRLYSQKYYEYIDTCCDRIATFLESKTKCQGLKEYEFLELMMEVFDVDGAEDSFIRCLKQFFEYSFPDQSMTSIIKNIDSNELLDASKKALLAKRKWAAQVILSHFPESVEEE</sequence>
<keyword evidence="1" id="KW-1185">Reference proteome</keyword>
<evidence type="ECO:0000313" key="2">
    <source>
        <dbReference type="WBParaSite" id="Csp11.Scaffold629.g15828.t1"/>
    </source>
</evidence>
<organism evidence="1 2">
    <name type="scientific">Caenorhabditis tropicalis</name>
    <dbReference type="NCBI Taxonomy" id="1561998"/>
    <lineage>
        <taxon>Eukaryota</taxon>
        <taxon>Metazoa</taxon>
        <taxon>Ecdysozoa</taxon>
        <taxon>Nematoda</taxon>
        <taxon>Chromadorea</taxon>
        <taxon>Rhabditida</taxon>
        <taxon>Rhabditina</taxon>
        <taxon>Rhabditomorpha</taxon>
        <taxon>Rhabditoidea</taxon>
        <taxon>Rhabditidae</taxon>
        <taxon>Peloderinae</taxon>
        <taxon>Caenorhabditis</taxon>
    </lineage>
</organism>
<reference evidence="2" key="1">
    <citation type="submission" date="2016-11" db="UniProtKB">
        <authorList>
            <consortium name="WormBaseParasite"/>
        </authorList>
    </citation>
    <scope>IDENTIFICATION</scope>
</reference>
<dbReference type="Gene3D" id="3.80.10.10">
    <property type="entry name" value="Ribonuclease Inhibitor"/>
    <property type="match status" value="1"/>
</dbReference>
<protein>
    <submittedName>
        <fullName evidence="2">FBD domain-containing protein</fullName>
    </submittedName>
</protein>
<evidence type="ECO:0000313" key="1">
    <source>
        <dbReference type="Proteomes" id="UP000095282"/>
    </source>
</evidence>
<dbReference type="InterPro" id="IPR051341">
    <property type="entry name" value="Zyg-11_UBL_adapter"/>
</dbReference>
<dbReference type="SUPFAM" id="SSF52047">
    <property type="entry name" value="RNI-like"/>
    <property type="match status" value="1"/>
</dbReference>
<dbReference type="WBParaSite" id="Csp11.Scaffold629.g15828.t1">
    <property type="protein sequence ID" value="Csp11.Scaffold629.g15828.t1"/>
    <property type="gene ID" value="Csp11.Scaffold629.g15828"/>
</dbReference>